<dbReference type="Proteomes" id="UP000188532">
    <property type="component" value="Unassembled WGS sequence"/>
</dbReference>
<sequence length="531" mass="58031">MVSFGLVNPGPSAAQREAADFEAAIRTALRGSHKVGVLGKGGVGKTSVAASIGSIFAELRQPDRVVAIDADTAFGRLSSRIDPAAHGSFWDLTAAKDLPSFADIVARLGRNSVGLHVLPGEPMAGARRVLDPAIYREAVLRLDRHFAISVIDCGSTMDAPLTQEVLRDLDALIVVSSPWADGASAAAKTMEWLSDRRLTDLLRRSVVVLNDSDGHSDKRTRSVLAREFVEHGQRVVEVPFDPHLRPGGVIDVRHELAPATRLKLLQIAAIIVEYFASGPAERRAPAPRRRRRRTDRRRAQPDSAARFRPSLSMSTYDRTREPAVRPANHANGPVMINSSVVRTPSPSSSMRCTASTERPGWVATQVNVRIGCSLVTVHTIGRPFGWVTRYRLPTANGPVSRRSISRMDFVQAGQPSTSTSNSHTRAAGACTISSRMYRIRHLPFDRHHRTDEPDDSGWPGTVGGRITVRAAVFAACRRAAHNENSARNLSISRAVYVWQQLTAHRTADPSKQRLGSRQSYADWATTRSRTG</sequence>
<dbReference type="InterPro" id="IPR027417">
    <property type="entry name" value="P-loop_NTPase"/>
</dbReference>
<evidence type="ECO:0000259" key="2">
    <source>
        <dbReference type="Pfam" id="PF01656"/>
    </source>
</evidence>
<organism evidence="3 4">
    <name type="scientific">Mycobacterium kansasii</name>
    <dbReference type="NCBI Taxonomy" id="1768"/>
    <lineage>
        <taxon>Bacteria</taxon>
        <taxon>Bacillati</taxon>
        <taxon>Actinomycetota</taxon>
        <taxon>Actinomycetes</taxon>
        <taxon>Mycobacteriales</taxon>
        <taxon>Mycobacteriaceae</taxon>
        <taxon>Mycobacterium</taxon>
    </lineage>
</organism>
<evidence type="ECO:0000256" key="1">
    <source>
        <dbReference type="SAM" id="MobiDB-lite"/>
    </source>
</evidence>
<evidence type="ECO:0000313" key="3">
    <source>
        <dbReference type="EMBL" id="OOK71361.1"/>
    </source>
</evidence>
<dbReference type="InterPro" id="IPR002586">
    <property type="entry name" value="CobQ/CobB/MinD/ParA_Nub-bd_dom"/>
</dbReference>
<comment type="caution">
    <text evidence="3">The sequence shown here is derived from an EMBL/GenBank/DDBJ whole genome shotgun (WGS) entry which is preliminary data.</text>
</comment>
<feature type="compositionally biased region" description="Polar residues" evidence="1">
    <location>
        <begin position="513"/>
        <end position="531"/>
    </location>
</feature>
<dbReference type="GO" id="GO:0051782">
    <property type="term" value="P:negative regulation of cell division"/>
    <property type="evidence" value="ECO:0007669"/>
    <property type="project" value="TreeGrafter"/>
</dbReference>
<dbReference type="GO" id="GO:0016887">
    <property type="term" value="F:ATP hydrolysis activity"/>
    <property type="evidence" value="ECO:0007669"/>
    <property type="project" value="TreeGrafter"/>
</dbReference>
<proteinExistence type="predicted"/>
<dbReference type="GO" id="GO:0005829">
    <property type="term" value="C:cytosol"/>
    <property type="evidence" value="ECO:0007669"/>
    <property type="project" value="TreeGrafter"/>
</dbReference>
<protein>
    <submittedName>
        <fullName evidence="3">CobQ/CobB/MinD/ParA nucleotide binding domain protein</fullName>
    </submittedName>
</protein>
<feature type="region of interest" description="Disordered" evidence="1">
    <location>
        <begin position="506"/>
        <end position="531"/>
    </location>
</feature>
<feature type="compositionally biased region" description="Basic residues" evidence="1">
    <location>
        <begin position="285"/>
        <end position="296"/>
    </location>
</feature>
<dbReference type="PANTHER" id="PTHR43384">
    <property type="entry name" value="SEPTUM SITE-DETERMINING PROTEIN MIND HOMOLOG, CHLOROPLASTIC-RELATED"/>
    <property type="match status" value="1"/>
</dbReference>
<dbReference type="InterPro" id="IPR050625">
    <property type="entry name" value="ParA/MinD_ATPase"/>
</dbReference>
<name>A0A1V3WYN0_MYCKA</name>
<dbReference type="Gene3D" id="3.40.50.300">
    <property type="entry name" value="P-loop containing nucleotide triphosphate hydrolases"/>
    <property type="match status" value="1"/>
</dbReference>
<dbReference type="AlphaFoldDB" id="A0A1V3WYN0"/>
<dbReference type="EMBL" id="MVBN01000006">
    <property type="protein sequence ID" value="OOK71361.1"/>
    <property type="molecule type" value="Genomic_DNA"/>
</dbReference>
<feature type="region of interest" description="Disordered" evidence="1">
    <location>
        <begin position="281"/>
        <end position="354"/>
    </location>
</feature>
<dbReference type="GO" id="GO:0005524">
    <property type="term" value="F:ATP binding"/>
    <property type="evidence" value="ECO:0007669"/>
    <property type="project" value="TreeGrafter"/>
</dbReference>
<dbReference type="PANTHER" id="PTHR43384:SF14">
    <property type="entry name" value="ESX-1 SECRETION-ASSOCIATED PROTEIN ESPI"/>
    <property type="match status" value="1"/>
</dbReference>
<reference evidence="3 4" key="1">
    <citation type="submission" date="2017-02" db="EMBL/GenBank/DDBJ databases">
        <title>Complete genome sequences of Mycobacterium kansasii strains isolated from rhesus macaques.</title>
        <authorList>
            <person name="Panda A."/>
            <person name="Nagaraj S."/>
            <person name="Zhao X."/>
            <person name="Tettelin H."/>
            <person name="Detolla L.J."/>
        </authorList>
    </citation>
    <scope>NUCLEOTIDE SEQUENCE [LARGE SCALE GENOMIC DNA]</scope>
    <source>
        <strain evidence="3 4">11-3469</strain>
    </source>
</reference>
<dbReference type="SUPFAM" id="SSF52540">
    <property type="entry name" value="P-loop containing nucleoside triphosphate hydrolases"/>
    <property type="match status" value="1"/>
</dbReference>
<dbReference type="GO" id="GO:0009898">
    <property type="term" value="C:cytoplasmic side of plasma membrane"/>
    <property type="evidence" value="ECO:0007669"/>
    <property type="project" value="TreeGrafter"/>
</dbReference>
<dbReference type="STRING" id="1768.B1T50_14485"/>
<feature type="compositionally biased region" description="Low complexity" evidence="1">
    <location>
        <begin position="338"/>
        <end position="349"/>
    </location>
</feature>
<accession>A0A1V3WYN0</accession>
<dbReference type="Pfam" id="PF01656">
    <property type="entry name" value="CbiA"/>
    <property type="match status" value="1"/>
</dbReference>
<gene>
    <name evidence="3" type="ORF">BZL29_5452</name>
</gene>
<evidence type="ECO:0000313" key="4">
    <source>
        <dbReference type="Proteomes" id="UP000188532"/>
    </source>
</evidence>
<feature type="domain" description="CobQ/CobB/MinD/ParA nucleotide binding" evidence="2">
    <location>
        <begin position="39"/>
        <end position="243"/>
    </location>
</feature>